<gene>
    <name evidence="2" type="primary">Contig152.g182</name>
    <name evidence="2" type="ORF">STYLEM_11847</name>
</gene>
<protein>
    <recommendedName>
        <fullName evidence="4">Transmembrane protein</fullName>
    </recommendedName>
</protein>
<keyword evidence="1" id="KW-0812">Transmembrane</keyword>
<keyword evidence="1" id="KW-1133">Transmembrane helix</keyword>
<keyword evidence="3" id="KW-1185">Reference proteome</keyword>
<dbReference type="InParanoid" id="A0A078AN79"/>
<keyword evidence="1" id="KW-0472">Membrane</keyword>
<evidence type="ECO:0000313" key="2">
    <source>
        <dbReference type="EMBL" id="CDW82812.1"/>
    </source>
</evidence>
<dbReference type="EMBL" id="CCKQ01011268">
    <property type="protein sequence ID" value="CDW82812.1"/>
    <property type="molecule type" value="Genomic_DNA"/>
</dbReference>
<evidence type="ECO:0000256" key="1">
    <source>
        <dbReference type="SAM" id="Phobius"/>
    </source>
</evidence>
<feature type="transmembrane region" description="Helical" evidence="1">
    <location>
        <begin position="113"/>
        <end position="132"/>
    </location>
</feature>
<dbReference type="Proteomes" id="UP000039865">
    <property type="component" value="Unassembled WGS sequence"/>
</dbReference>
<reference evidence="2 3" key="1">
    <citation type="submission" date="2014-06" db="EMBL/GenBank/DDBJ databases">
        <authorList>
            <person name="Swart Estienne"/>
        </authorList>
    </citation>
    <scope>NUCLEOTIDE SEQUENCE [LARGE SCALE GENOMIC DNA]</scope>
    <source>
        <strain evidence="2 3">130c</strain>
    </source>
</reference>
<feature type="transmembrane region" description="Helical" evidence="1">
    <location>
        <begin position="62"/>
        <end position="89"/>
    </location>
</feature>
<evidence type="ECO:0008006" key="4">
    <source>
        <dbReference type="Google" id="ProtNLM"/>
    </source>
</evidence>
<sequence length="165" mass="19844">MKNRKRKLKRRKNSSNHFPKYNLILHCSSHQVKLRILNLRTNFLLVDQTLLRLELDQTFKHFFYLAIKITCSAIIAFSDFYNVWIFIIASNSNQSHQRWNFCYSLNKLEFSDLALIILLNWCIFSWVKTYIASIKIKYQNYRDLINFVSLKSTKQFFIFLTTNPS</sequence>
<organism evidence="2 3">
    <name type="scientific">Stylonychia lemnae</name>
    <name type="common">Ciliate</name>
    <dbReference type="NCBI Taxonomy" id="5949"/>
    <lineage>
        <taxon>Eukaryota</taxon>
        <taxon>Sar</taxon>
        <taxon>Alveolata</taxon>
        <taxon>Ciliophora</taxon>
        <taxon>Intramacronucleata</taxon>
        <taxon>Spirotrichea</taxon>
        <taxon>Stichotrichia</taxon>
        <taxon>Sporadotrichida</taxon>
        <taxon>Oxytrichidae</taxon>
        <taxon>Stylonychinae</taxon>
        <taxon>Stylonychia</taxon>
    </lineage>
</organism>
<evidence type="ECO:0000313" key="3">
    <source>
        <dbReference type="Proteomes" id="UP000039865"/>
    </source>
</evidence>
<proteinExistence type="predicted"/>
<name>A0A078AN79_STYLE</name>
<dbReference type="AlphaFoldDB" id="A0A078AN79"/>
<accession>A0A078AN79</accession>